<evidence type="ECO:0000313" key="2">
    <source>
        <dbReference type="Proteomes" id="UP000235803"/>
    </source>
</evidence>
<evidence type="ECO:0000313" key="1">
    <source>
        <dbReference type="EMBL" id="PMR72713.1"/>
    </source>
</evidence>
<dbReference type="Proteomes" id="UP000235803">
    <property type="component" value="Unassembled WGS sequence"/>
</dbReference>
<name>A0A2N7TWZ1_9GAMM</name>
<dbReference type="RefSeq" id="WP_102655134.1">
    <property type="nucleotide sequence ID" value="NZ_PNRF01000042.1"/>
</dbReference>
<comment type="caution">
    <text evidence="1">The sequence shown here is derived from an EMBL/GenBank/DDBJ whole genome shotgun (WGS) entry which is preliminary data.</text>
</comment>
<protein>
    <submittedName>
        <fullName evidence="1">Uncharacterized protein</fullName>
    </submittedName>
</protein>
<accession>A0A2N7TWZ1</accession>
<dbReference type="OrthoDB" id="6154393at2"/>
<dbReference type="AlphaFoldDB" id="A0A2N7TWZ1"/>
<gene>
    <name evidence="1" type="ORF">C1H69_19890</name>
</gene>
<proteinExistence type="predicted"/>
<keyword evidence="2" id="KW-1185">Reference proteome</keyword>
<dbReference type="EMBL" id="PNRF01000042">
    <property type="protein sequence ID" value="PMR72713.1"/>
    <property type="molecule type" value="Genomic_DNA"/>
</dbReference>
<organism evidence="1 2">
    <name type="scientific">Billgrantia endophytica</name>
    <dbReference type="NCBI Taxonomy" id="2033802"/>
    <lineage>
        <taxon>Bacteria</taxon>
        <taxon>Pseudomonadati</taxon>
        <taxon>Pseudomonadota</taxon>
        <taxon>Gammaproteobacteria</taxon>
        <taxon>Oceanospirillales</taxon>
        <taxon>Halomonadaceae</taxon>
        <taxon>Billgrantia</taxon>
    </lineage>
</organism>
<reference evidence="1 2" key="1">
    <citation type="submission" date="2018-01" db="EMBL/GenBank/DDBJ databases">
        <title>Halomonas endophytica sp. nov., isolated from storage liquid in the stems of Populus euphratica.</title>
        <authorList>
            <person name="Chen C."/>
        </authorList>
    </citation>
    <scope>NUCLEOTIDE SEQUENCE [LARGE SCALE GENOMIC DNA]</scope>
    <source>
        <strain evidence="1 2">MC28</strain>
    </source>
</reference>
<sequence length="291" mass="32665">MTAMQGYLAALTILRDAVDALETPCLHEQSVKLRPSYWGEQRVLYSVPLSRQPSRVLTERLEALLTQWQMPAVDQQQVLSGPDDDAAGKQPLHYLHLGLEGDRCKVYWEYPLPSSAAEAGERHVQYRAWKWRPGQTRAAQSEYVLLPTATSARGAIRQQLELLPPLVADLVEQLEISTALMQHPWPPMTVRIEEAQAGNATPRDSINLHMHQSRLPLGTIAGLLMALARDWQSAPRDTLVQWMVQHGNQMLGNVSFGLGGDRQPFFTCYYAGQRLAGQRRSVPNDNLSPTR</sequence>